<feature type="compositionally biased region" description="Low complexity" evidence="1">
    <location>
        <begin position="212"/>
        <end position="228"/>
    </location>
</feature>
<dbReference type="GeneTree" id="ENSGT01030000236432"/>
<feature type="compositionally biased region" description="Basic and acidic residues" evidence="1">
    <location>
        <begin position="187"/>
        <end position="200"/>
    </location>
</feature>
<evidence type="ECO:0000313" key="3">
    <source>
        <dbReference type="Proteomes" id="UP000694426"/>
    </source>
</evidence>
<feature type="compositionally biased region" description="Low complexity" evidence="1">
    <location>
        <begin position="1"/>
        <end position="18"/>
    </location>
</feature>
<dbReference type="AlphaFoldDB" id="A0A8B9C4H9"/>
<feature type="region of interest" description="Disordered" evidence="1">
    <location>
        <begin position="1"/>
        <end position="307"/>
    </location>
</feature>
<feature type="compositionally biased region" description="Polar residues" evidence="1">
    <location>
        <begin position="286"/>
        <end position="297"/>
    </location>
</feature>
<protein>
    <recommendedName>
        <fullName evidence="4">Cell division cycle associated 3</fullName>
    </recommendedName>
</protein>
<reference evidence="2" key="2">
    <citation type="submission" date="2025-09" db="UniProtKB">
        <authorList>
            <consortium name="Ensembl"/>
        </authorList>
    </citation>
    <scope>IDENTIFICATION</scope>
</reference>
<evidence type="ECO:0000313" key="2">
    <source>
        <dbReference type="Ensembl" id="ENSABRP00000014142.1"/>
    </source>
</evidence>
<feature type="compositionally biased region" description="Low complexity" evidence="1">
    <location>
        <begin position="153"/>
        <end position="177"/>
    </location>
</feature>
<dbReference type="PANTHER" id="PTHR34756:SF1">
    <property type="entry name" value="CELL DIVISION CYCLE-ASSOCIATED PROTEIN 3"/>
    <property type="match status" value="1"/>
</dbReference>
<dbReference type="InterPro" id="IPR038832">
    <property type="entry name" value="CDCA3"/>
</dbReference>
<feature type="compositionally biased region" description="Low complexity" evidence="1">
    <location>
        <begin position="84"/>
        <end position="95"/>
    </location>
</feature>
<organism evidence="2 3">
    <name type="scientific">Anser brachyrhynchus</name>
    <name type="common">Pink-footed goose</name>
    <dbReference type="NCBI Taxonomy" id="132585"/>
    <lineage>
        <taxon>Eukaryota</taxon>
        <taxon>Metazoa</taxon>
        <taxon>Chordata</taxon>
        <taxon>Craniata</taxon>
        <taxon>Vertebrata</taxon>
        <taxon>Euteleostomi</taxon>
        <taxon>Archelosauria</taxon>
        <taxon>Archosauria</taxon>
        <taxon>Dinosauria</taxon>
        <taxon>Saurischia</taxon>
        <taxon>Theropoda</taxon>
        <taxon>Coelurosauria</taxon>
        <taxon>Aves</taxon>
        <taxon>Neognathae</taxon>
        <taxon>Galloanserae</taxon>
        <taxon>Anseriformes</taxon>
        <taxon>Anatidae</taxon>
        <taxon>Anserinae</taxon>
        <taxon>Anser</taxon>
    </lineage>
</organism>
<feature type="compositionally biased region" description="Gly residues" evidence="1">
    <location>
        <begin position="42"/>
        <end position="52"/>
    </location>
</feature>
<sequence length="344" mass="35478">MDGSTESSASLSSAMTAAHCGPARGHTPTNERPPRLRPIPAGRGGAAGGRGAGPRAERWPMGRRGGRRAGDLNRGGGGGRRQRGAAMGASGSAPATPAPPRGRRPEHVRDPRSPSAGILRTPIEVRPRSPPPRAAPRCRPRLSARCFPPQVLSSPPAGGSPQPGPAAEAAGPAADPRSPTPGISRTPMKDALSDSVERLVKQLSEAFGVQTEPPAAARPRQEPAAAPGREAERPPSPGGCCEATPRAPRPAGTAPAAGSKYARRKAGNKIMVTSGGNGRSPFSVLQDDNSPSASAPRQVNRHVLGENLGEKETAAADLSRNLKAGNCPWSDLNKENQQCPFVEN</sequence>
<evidence type="ECO:0008006" key="4">
    <source>
        <dbReference type="Google" id="ProtNLM"/>
    </source>
</evidence>
<keyword evidence="3" id="KW-1185">Reference proteome</keyword>
<name>A0A8B9C4H9_9AVES</name>
<reference evidence="2" key="1">
    <citation type="submission" date="2025-08" db="UniProtKB">
        <authorList>
            <consortium name="Ensembl"/>
        </authorList>
    </citation>
    <scope>IDENTIFICATION</scope>
</reference>
<dbReference type="Ensembl" id="ENSABRT00000020154.1">
    <property type="protein sequence ID" value="ENSABRP00000014142.1"/>
    <property type="gene ID" value="ENSABRG00000012516.1"/>
</dbReference>
<evidence type="ECO:0000256" key="1">
    <source>
        <dbReference type="SAM" id="MobiDB-lite"/>
    </source>
</evidence>
<feature type="compositionally biased region" description="Basic and acidic residues" evidence="1">
    <location>
        <begin position="103"/>
        <end position="112"/>
    </location>
</feature>
<dbReference type="PANTHER" id="PTHR34756">
    <property type="entry name" value="CELL DIVISION CYCLE-ASSOCIATED PROTEIN 3"/>
    <property type="match status" value="1"/>
</dbReference>
<dbReference type="Proteomes" id="UP000694426">
    <property type="component" value="Unplaced"/>
</dbReference>
<accession>A0A8B9C4H9</accession>
<feature type="compositionally biased region" description="Low complexity" evidence="1">
    <location>
        <begin position="243"/>
        <end position="258"/>
    </location>
</feature>
<proteinExistence type="predicted"/>